<dbReference type="EMBL" id="JAGKQM010000013">
    <property type="protein sequence ID" value="KAH0890027.1"/>
    <property type="molecule type" value="Genomic_DNA"/>
</dbReference>
<evidence type="ECO:0000313" key="2">
    <source>
        <dbReference type="Proteomes" id="UP000824890"/>
    </source>
</evidence>
<proteinExistence type="predicted"/>
<accession>A0ABQ8ABX3</accession>
<reference evidence="1 2" key="1">
    <citation type="submission" date="2021-05" db="EMBL/GenBank/DDBJ databases">
        <title>Genome Assembly of Synthetic Allotetraploid Brassica napus Reveals Homoeologous Exchanges between Subgenomes.</title>
        <authorList>
            <person name="Davis J.T."/>
        </authorList>
    </citation>
    <scope>NUCLEOTIDE SEQUENCE [LARGE SCALE GENOMIC DNA]</scope>
    <source>
        <strain evidence="2">cv. Da-Ae</strain>
        <tissue evidence="1">Seedling</tissue>
    </source>
</reference>
<name>A0ABQ8ABX3_BRANA</name>
<gene>
    <name evidence="1" type="ORF">HID58_052456</name>
</gene>
<dbReference type="Proteomes" id="UP000824890">
    <property type="component" value="Unassembled WGS sequence"/>
</dbReference>
<organism evidence="1 2">
    <name type="scientific">Brassica napus</name>
    <name type="common">Rape</name>
    <dbReference type="NCBI Taxonomy" id="3708"/>
    <lineage>
        <taxon>Eukaryota</taxon>
        <taxon>Viridiplantae</taxon>
        <taxon>Streptophyta</taxon>
        <taxon>Embryophyta</taxon>
        <taxon>Tracheophyta</taxon>
        <taxon>Spermatophyta</taxon>
        <taxon>Magnoliopsida</taxon>
        <taxon>eudicotyledons</taxon>
        <taxon>Gunneridae</taxon>
        <taxon>Pentapetalae</taxon>
        <taxon>rosids</taxon>
        <taxon>malvids</taxon>
        <taxon>Brassicales</taxon>
        <taxon>Brassicaceae</taxon>
        <taxon>Brassiceae</taxon>
        <taxon>Brassica</taxon>
    </lineage>
</organism>
<evidence type="ECO:0000313" key="1">
    <source>
        <dbReference type="EMBL" id="KAH0890027.1"/>
    </source>
</evidence>
<protein>
    <submittedName>
        <fullName evidence="1">Uncharacterized protein</fullName>
    </submittedName>
</protein>
<sequence length="130" mass="14514">MIDTCRRASPKTITAVIPLAMLELIERQVLYACTIRICLGINLLPTLLMANKVFHMTLLFCIFLVESQGLAHLPFSKVLVGHPDYEVTGGSIKEVCNSSSRMGAVYTLIVREEEILMEQRKGECGEEGER</sequence>
<keyword evidence="2" id="KW-1185">Reference proteome</keyword>
<comment type="caution">
    <text evidence="1">The sequence shown here is derived from an EMBL/GenBank/DDBJ whole genome shotgun (WGS) entry which is preliminary data.</text>
</comment>